<dbReference type="InterPro" id="IPR024078">
    <property type="entry name" value="LmbE-like_dom_sf"/>
</dbReference>
<gene>
    <name evidence="1" type="ORF">FHS68_003669</name>
</gene>
<dbReference type="EMBL" id="JAASQJ010000003">
    <property type="protein sequence ID" value="NIJ54487.1"/>
    <property type="molecule type" value="Genomic_DNA"/>
</dbReference>
<evidence type="ECO:0000313" key="1">
    <source>
        <dbReference type="EMBL" id="NIJ54487.1"/>
    </source>
</evidence>
<accession>A0ABX0UNI2</accession>
<evidence type="ECO:0000313" key="2">
    <source>
        <dbReference type="Proteomes" id="UP001179181"/>
    </source>
</evidence>
<dbReference type="PANTHER" id="PTHR12993">
    <property type="entry name" value="N-ACETYLGLUCOSAMINYL-PHOSPHATIDYLINOSITOL DE-N-ACETYLASE-RELATED"/>
    <property type="match status" value="1"/>
</dbReference>
<dbReference type="RefSeq" id="WP_167272739.1">
    <property type="nucleotide sequence ID" value="NZ_JAASQJ010000003.1"/>
</dbReference>
<dbReference type="Gene3D" id="3.40.50.10320">
    <property type="entry name" value="LmbE-like"/>
    <property type="match status" value="1"/>
</dbReference>
<dbReference type="SUPFAM" id="SSF102588">
    <property type="entry name" value="LmbE-like"/>
    <property type="match status" value="1"/>
</dbReference>
<sequence>MDSQPVVDFEKKMADVPTVPASSFGDSMVIAPHADDETLGCGGTAALLLREGFTVQFVFVSDGTLSHPNSKKYPAPRLRVLRELEAIHAVEILGGKKENVDFLSLPDRNVPHADSLYFESVVRLMMACIRQHQPQTIFIPWQNDPHPDHRASFQILTEAVLRLDVKPRILQYPIWLWEMGNVRDIELISKMQICGVDIRNVLEIKRKALDAHQSQITDLIDDDPDGFRLSEEMIAHFSNAREIFFENERTIFDG</sequence>
<dbReference type="InterPro" id="IPR003737">
    <property type="entry name" value="GlcNAc_PI_deacetylase-related"/>
</dbReference>
<dbReference type="Pfam" id="PF02585">
    <property type="entry name" value="PIG-L"/>
    <property type="match status" value="1"/>
</dbReference>
<reference evidence="1 2" key="1">
    <citation type="submission" date="2020-03" db="EMBL/GenBank/DDBJ databases">
        <title>Genomic Encyclopedia of Type Strains, Phase IV (KMG-IV): sequencing the most valuable type-strain genomes for metagenomic binning, comparative biology and taxonomic classification.</title>
        <authorList>
            <person name="Goeker M."/>
        </authorList>
    </citation>
    <scope>NUCLEOTIDE SEQUENCE [LARGE SCALE GENOMIC DNA]</scope>
    <source>
        <strain evidence="1 2">DSM 102865</strain>
    </source>
</reference>
<proteinExistence type="predicted"/>
<keyword evidence="2" id="KW-1185">Reference proteome</keyword>
<protein>
    <submittedName>
        <fullName evidence="1">LmbE family N-acetylglucosaminyl deacetylase</fullName>
    </submittedName>
</protein>
<comment type="caution">
    <text evidence="1">The sequence shown here is derived from an EMBL/GenBank/DDBJ whole genome shotgun (WGS) entry which is preliminary data.</text>
</comment>
<dbReference type="Proteomes" id="UP001179181">
    <property type="component" value="Unassembled WGS sequence"/>
</dbReference>
<name>A0ABX0UNI2_9BACT</name>
<organism evidence="1 2">
    <name type="scientific">Dyadobacter arcticus</name>
    <dbReference type="NCBI Taxonomy" id="1078754"/>
    <lineage>
        <taxon>Bacteria</taxon>
        <taxon>Pseudomonadati</taxon>
        <taxon>Bacteroidota</taxon>
        <taxon>Cytophagia</taxon>
        <taxon>Cytophagales</taxon>
        <taxon>Spirosomataceae</taxon>
        <taxon>Dyadobacter</taxon>
    </lineage>
</organism>
<dbReference type="PANTHER" id="PTHR12993:SF29">
    <property type="entry name" value="BLR3841 PROTEIN"/>
    <property type="match status" value="1"/>
</dbReference>